<feature type="transmembrane region" description="Helical" evidence="8">
    <location>
        <begin position="348"/>
        <end position="368"/>
    </location>
</feature>
<organism evidence="9">
    <name type="scientific">Auxenochlorella protothecoides</name>
    <name type="common">Green microalga</name>
    <name type="synonym">Chlorella protothecoides</name>
    <dbReference type="NCBI Taxonomy" id="3075"/>
    <lineage>
        <taxon>Eukaryota</taxon>
        <taxon>Viridiplantae</taxon>
        <taxon>Chlorophyta</taxon>
        <taxon>core chlorophytes</taxon>
        <taxon>Trebouxiophyceae</taxon>
        <taxon>Chlorellales</taxon>
        <taxon>Chlorellaceae</taxon>
        <taxon>Auxenochlorella</taxon>
    </lineage>
</organism>
<keyword evidence="5 8" id="KW-1133">Transmembrane helix</keyword>
<protein>
    <recommendedName>
        <fullName evidence="10">Equilibrative nucleoside transporter 4</fullName>
    </recommendedName>
</protein>
<feature type="transmembrane region" description="Helical" evidence="8">
    <location>
        <begin position="474"/>
        <end position="501"/>
    </location>
</feature>
<reference evidence="9" key="1">
    <citation type="submission" date="2015-08" db="EMBL/GenBank/DDBJ databases">
        <authorList>
            <person name="Babu N.S."/>
            <person name="Beckwith C.J."/>
            <person name="Beseler K.G."/>
            <person name="Brison A."/>
            <person name="Carone J.V."/>
            <person name="Caskin T.P."/>
            <person name="Diamond M."/>
            <person name="Durham M.E."/>
            <person name="Foxe J.M."/>
            <person name="Go M."/>
            <person name="Henderson B.A."/>
            <person name="Jones I.B."/>
            <person name="McGettigan J.A."/>
            <person name="Micheletti S.J."/>
            <person name="Nasrallah M.E."/>
            <person name="Ortiz D."/>
            <person name="Piller C.R."/>
            <person name="Privatt S.R."/>
            <person name="Schneider S.L."/>
            <person name="Sharp S."/>
            <person name="Smith T.C."/>
            <person name="Stanton J.D."/>
            <person name="Ullery H.E."/>
            <person name="Wilson R.J."/>
            <person name="Serrano M.G."/>
            <person name="Buck G."/>
            <person name="Lee V."/>
            <person name="Wang Y."/>
            <person name="Carvalho R."/>
            <person name="Voegtly L."/>
            <person name="Shi R."/>
            <person name="Duckworth R."/>
            <person name="Johnson A."/>
            <person name="Loviza R."/>
            <person name="Walstead R."/>
            <person name="Shah Z."/>
            <person name="Kiflezghi M."/>
            <person name="Wade K."/>
            <person name="Ball S.L."/>
            <person name="Bradley K.W."/>
            <person name="Asai D.J."/>
            <person name="Bowman C.A."/>
            <person name="Russell D.A."/>
            <person name="Pope W.H."/>
            <person name="Jacobs-Sera D."/>
            <person name="Hendrix R.W."/>
            <person name="Hatfull G.F."/>
        </authorList>
    </citation>
    <scope>NUCLEOTIDE SEQUENCE</scope>
</reference>
<dbReference type="GO" id="GO:0005337">
    <property type="term" value="F:nucleoside transmembrane transporter activity"/>
    <property type="evidence" value="ECO:0007669"/>
    <property type="project" value="InterPro"/>
</dbReference>
<evidence type="ECO:0000256" key="1">
    <source>
        <dbReference type="ARBA" id="ARBA00004141"/>
    </source>
</evidence>
<evidence type="ECO:0008006" key="10">
    <source>
        <dbReference type="Google" id="ProtNLM"/>
    </source>
</evidence>
<evidence type="ECO:0000256" key="5">
    <source>
        <dbReference type="ARBA" id="ARBA00022989"/>
    </source>
</evidence>
<dbReference type="EMBL" id="GDKF01000585">
    <property type="protein sequence ID" value="JAT78037.1"/>
    <property type="molecule type" value="Transcribed_RNA"/>
</dbReference>
<feature type="region of interest" description="Disordered" evidence="7">
    <location>
        <begin position="227"/>
        <end position="246"/>
    </location>
</feature>
<feature type="transmembrane region" description="Helical" evidence="8">
    <location>
        <begin position="87"/>
        <end position="107"/>
    </location>
</feature>
<evidence type="ECO:0000256" key="6">
    <source>
        <dbReference type="ARBA" id="ARBA00023136"/>
    </source>
</evidence>
<evidence type="ECO:0000256" key="3">
    <source>
        <dbReference type="ARBA" id="ARBA00022448"/>
    </source>
</evidence>
<dbReference type="AlphaFoldDB" id="A0A1D2AFS1"/>
<feature type="transmembrane region" description="Helical" evidence="8">
    <location>
        <begin position="57"/>
        <end position="75"/>
    </location>
</feature>
<proteinExistence type="inferred from homology"/>
<evidence type="ECO:0000256" key="4">
    <source>
        <dbReference type="ARBA" id="ARBA00022692"/>
    </source>
</evidence>
<comment type="subcellular location">
    <subcellularLocation>
        <location evidence="1">Membrane</location>
        <topology evidence="1">Multi-pass membrane protein</topology>
    </subcellularLocation>
</comment>
<dbReference type="SUPFAM" id="SSF103473">
    <property type="entry name" value="MFS general substrate transporter"/>
    <property type="match status" value="1"/>
</dbReference>
<accession>A0A1D2AFS1</accession>
<evidence type="ECO:0000256" key="7">
    <source>
        <dbReference type="SAM" id="MobiDB-lite"/>
    </source>
</evidence>
<feature type="transmembrane region" description="Helical" evidence="8">
    <location>
        <begin position="440"/>
        <end position="462"/>
    </location>
</feature>
<dbReference type="GO" id="GO:0005886">
    <property type="term" value="C:plasma membrane"/>
    <property type="evidence" value="ECO:0007669"/>
    <property type="project" value="TreeGrafter"/>
</dbReference>
<keyword evidence="4 8" id="KW-0812">Transmembrane</keyword>
<evidence type="ECO:0000256" key="2">
    <source>
        <dbReference type="ARBA" id="ARBA00007965"/>
    </source>
</evidence>
<keyword evidence="6 8" id="KW-0472">Membrane</keyword>
<dbReference type="PANTHER" id="PTHR10332:SF10">
    <property type="entry name" value="EQUILIBRATIVE NUCLEOSIDE TRANSPORTER 4"/>
    <property type="match status" value="1"/>
</dbReference>
<keyword evidence="3" id="KW-0813">Transport</keyword>
<evidence type="ECO:0000313" key="9">
    <source>
        <dbReference type="EMBL" id="JAT78037.1"/>
    </source>
</evidence>
<comment type="similarity">
    <text evidence="2">Belongs to the SLC29A/ENT transporter (TC 2.A.57) family.</text>
</comment>
<dbReference type="PANTHER" id="PTHR10332">
    <property type="entry name" value="EQUILIBRATIVE NUCLEOSIDE TRANSPORTER"/>
    <property type="match status" value="1"/>
</dbReference>
<feature type="transmembrane region" description="Helical" evidence="8">
    <location>
        <begin position="146"/>
        <end position="172"/>
    </location>
</feature>
<feature type="transmembrane region" description="Helical" evidence="8">
    <location>
        <begin position="113"/>
        <end position="134"/>
    </location>
</feature>
<gene>
    <name evidence="9" type="ORF">g.13510</name>
</gene>
<sequence>MAIPMLNMPNKIKGGRWTVARFFLVSTAYTSAWLAVSSQLDYFKDLYGPQILLQLNIAYYLPTVPLLLLSSLLDRHLDRKLGVARNILLRLLLGLVGYGLLAAWFPFQPTDLSVLIITVVALGLFSGLAFSASYQLVSRFANKNVIALGMGCTAAGPLVLALELCAGIGPHASHADMVLLYGAVALIVAAGAAAAASLVARHWAALDAGAGGEPAAGFTSAGAAPEGPRMPLLSPGGPLECGPRSGSGSALMHPLVSYSSLEPYRTYMSTDGEVVADDGSFHGALERAAPYDAWKADCAAHGGAGPGAWNPAAPPTPPAPAAAAWGPGSPAQQVGAGREVLHAIRLPLTAHFVSSTISLTVFPFFTYVPSSGLLGESFPRILFFARVFADIAGRLAPRSRFATPSSPRALLGVALFKLALVPIFFAYLKAPPAWRSDVGALLLVCVLWLLGGWSNTSVNLLAPRLVLPELKGTAAAYMAIAYQTAHFLGLAVAVCLALLLYGDTTGRRPH</sequence>
<feature type="transmembrane region" description="Helical" evidence="8">
    <location>
        <begin position="178"/>
        <end position="200"/>
    </location>
</feature>
<feature type="transmembrane region" description="Helical" evidence="8">
    <location>
        <begin position="409"/>
        <end position="428"/>
    </location>
</feature>
<dbReference type="InterPro" id="IPR036259">
    <property type="entry name" value="MFS_trans_sf"/>
</dbReference>
<evidence type="ECO:0000256" key="8">
    <source>
        <dbReference type="SAM" id="Phobius"/>
    </source>
</evidence>
<dbReference type="InterPro" id="IPR002259">
    <property type="entry name" value="Eqnu_transpt"/>
</dbReference>
<name>A0A1D2AFS1_AUXPR</name>
<feature type="transmembrane region" description="Helical" evidence="8">
    <location>
        <begin position="20"/>
        <end position="37"/>
    </location>
</feature>